<dbReference type="Pfam" id="PF01594">
    <property type="entry name" value="AI-2E_transport"/>
    <property type="match status" value="1"/>
</dbReference>
<evidence type="ECO:0000256" key="5">
    <source>
        <dbReference type="ARBA" id="ARBA00022692"/>
    </source>
</evidence>
<evidence type="ECO:0000313" key="9">
    <source>
        <dbReference type="EMBL" id="MBU5490966.1"/>
    </source>
</evidence>
<keyword evidence="7 8" id="KW-0472">Membrane</keyword>
<evidence type="ECO:0000256" key="4">
    <source>
        <dbReference type="ARBA" id="ARBA00022475"/>
    </source>
</evidence>
<feature type="transmembrane region" description="Helical" evidence="8">
    <location>
        <begin position="293"/>
        <end position="326"/>
    </location>
</feature>
<keyword evidence="6 8" id="KW-1133">Transmembrane helix</keyword>
<feature type="transmembrane region" description="Helical" evidence="8">
    <location>
        <begin position="232"/>
        <end position="255"/>
    </location>
</feature>
<evidence type="ECO:0000256" key="3">
    <source>
        <dbReference type="ARBA" id="ARBA00022448"/>
    </source>
</evidence>
<comment type="caution">
    <text evidence="9">The sequence shown here is derived from an EMBL/GenBank/DDBJ whole genome shotgun (WGS) entry which is preliminary data.</text>
</comment>
<organism evidence="9 10">
    <name type="scientific">Butyricicoccus intestinisimiae</name>
    <dbReference type="NCBI Taxonomy" id="2841509"/>
    <lineage>
        <taxon>Bacteria</taxon>
        <taxon>Bacillati</taxon>
        <taxon>Bacillota</taxon>
        <taxon>Clostridia</taxon>
        <taxon>Eubacteriales</taxon>
        <taxon>Butyricicoccaceae</taxon>
        <taxon>Butyricicoccus</taxon>
    </lineage>
</organism>
<feature type="transmembrane region" description="Helical" evidence="8">
    <location>
        <begin position="47"/>
        <end position="72"/>
    </location>
</feature>
<evidence type="ECO:0000256" key="1">
    <source>
        <dbReference type="ARBA" id="ARBA00004651"/>
    </source>
</evidence>
<keyword evidence="4" id="KW-1003">Cell membrane</keyword>
<dbReference type="Proteomes" id="UP000783588">
    <property type="component" value="Unassembled WGS sequence"/>
</dbReference>
<comment type="similarity">
    <text evidence="2">Belongs to the autoinducer-2 exporter (AI-2E) (TC 2.A.86) family.</text>
</comment>
<proteinExistence type="inferred from homology"/>
<accession>A0ABS6ETC6</accession>
<evidence type="ECO:0000256" key="7">
    <source>
        <dbReference type="ARBA" id="ARBA00023136"/>
    </source>
</evidence>
<comment type="subcellular location">
    <subcellularLocation>
        <location evidence="1">Cell membrane</location>
        <topology evidence="1">Multi-pass membrane protein</topology>
    </subcellularLocation>
</comment>
<evidence type="ECO:0000256" key="6">
    <source>
        <dbReference type="ARBA" id="ARBA00022989"/>
    </source>
</evidence>
<protein>
    <submittedName>
        <fullName evidence="9">AI-2E family transporter</fullName>
    </submittedName>
</protein>
<evidence type="ECO:0000313" key="10">
    <source>
        <dbReference type="Proteomes" id="UP000783588"/>
    </source>
</evidence>
<feature type="transmembrane region" description="Helical" evidence="8">
    <location>
        <begin position="206"/>
        <end position="226"/>
    </location>
</feature>
<keyword evidence="3" id="KW-0813">Transport</keyword>
<feature type="transmembrane region" description="Helical" evidence="8">
    <location>
        <begin position="140"/>
        <end position="159"/>
    </location>
</feature>
<keyword evidence="10" id="KW-1185">Reference proteome</keyword>
<keyword evidence="5 8" id="KW-0812">Transmembrane</keyword>
<evidence type="ECO:0000256" key="2">
    <source>
        <dbReference type="ARBA" id="ARBA00009773"/>
    </source>
</evidence>
<feature type="transmembrane region" description="Helical" evidence="8">
    <location>
        <begin position="6"/>
        <end position="26"/>
    </location>
</feature>
<dbReference type="EMBL" id="JAHLQI010000005">
    <property type="protein sequence ID" value="MBU5490966.1"/>
    <property type="molecule type" value="Genomic_DNA"/>
</dbReference>
<dbReference type="PANTHER" id="PTHR21716:SF53">
    <property type="entry name" value="PERMEASE PERM-RELATED"/>
    <property type="match status" value="1"/>
</dbReference>
<sequence>MILRGISSIAQLFRTFLLGIMIAFVLNQPSKLIQNALTKKANWREKSAKAVGILGAYLFIFALLAAVVGIVIPQMIDSVRTFALNMDAYLNNLQQELDRITIPLGVQRIDLSNLIDLAHAGLGKMDAAVVPHILSVTGTMLQALGTLAISIAFSVYLLAGKERILSQGNRVLRAYLPKQTYEQTHSVVRVIVDCFRNYLIGQTTEAIILGSLCFVGMLILGLEYAGAVSVTVGVTAMIPILGAYIGGVVAVILLFMIAPWKALVFLIFFVILQQVENNVIYPRVVGGRLGLPGIWVLLAITVGGQIGGVVGMLLGVPITTVLYTLLRNSVRSRESKKSSP</sequence>
<dbReference type="PANTHER" id="PTHR21716">
    <property type="entry name" value="TRANSMEMBRANE PROTEIN"/>
    <property type="match status" value="1"/>
</dbReference>
<gene>
    <name evidence="9" type="ORF">KQI75_10110</name>
</gene>
<evidence type="ECO:0000256" key="8">
    <source>
        <dbReference type="SAM" id="Phobius"/>
    </source>
</evidence>
<name>A0ABS6ETC6_9FIRM</name>
<reference evidence="9 10" key="1">
    <citation type="submission" date="2021-06" db="EMBL/GenBank/DDBJ databases">
        <authorList>
            <person name="Sun Q."/>
            <person name="Li D."/>
        </authorList>
    </citation>
    <scope>NUCLEOTIDE SEQUENCE [LARGE SCALE GENOMIC DNA]</scope>
    <source>
        <strain evidence="9 10">MSJd-7</strain>
    </source>
</reference>
<dbReference type="InterPro" id="IPR002549">
    <property type="entry name" value="AI-2E-like"/>
</dbReference>